<accession>A0ACB9LMP7</accession>
<sequence length="134" mass="14588">MDGDGPAGDPADVESRASGRGQGFGKDGKEEVEERGPGEVVTPPAVIERFLRRERLRVRAVQALDIQQGHLGGLVESSSHLGLCALVWVHDHFAVAELDQHIEEQPVHISVPEEASKLLDCRLCVIVGSMQLRH</sequence>
<reference evidence="2" key="1">
    <citation type="journal article" date="2023" name="Front. Plant Sci.">
        <title>Chromosomal-level genome assembly of Melastoma candidum provides insights into trichome evolution.</title>
        <authorList>
            <person name="Zhong Y."/>
            <person name="Wu W."/>
            <person name="Sun C."/>
            <person name="Zou P."/>
            <person name="Liu Y."/>
            <person name="Dai S."/>
            <person name="Zhou R."/>
        </authorList>
    </citation>
    <scope>NUCLEOTIDE SEQUENCE [LARGE SCALE GENOMIC DNA]</scope>
</reference>
<comment type="caution">
    <text evidence="1">The sequence shown here is derived from an EMBL/GenBank/DDBJ whole genome shotgun (WGS) entry which is preliminary data.</text>
</comment>
<evidence type="ECO:0000313" key="2">
    <source>
        <dbReference type="Proteomes" id="UP001057402"/>
    </source>
</evidence>
<name>A0ACB9LMP7_9MYRT</name>
<dbReference type="Proteomes" id="UP001057402">
    <property type="component" value="Chromosome 11"/>
</dbReference>
<evidence type="ECO:0000313" key="1">
    <source>
        <dbReference type="EMBL" id="KAI4312775.1"/>
    </source>
</evidence>
<keyword evidence="2" id="KW-1185">Reference proteome</keyword>
<protein>
    <submittedName>
        <fullName evidence="1">Uncharacterized protein</fullName>
    </submittedName>
</protein>
<gene>
    <name evidence="1" type="ORF">MLD38_037569</name>
</gene>
<dbReference type="EMBL" id="CM042890">
    <property type="protein sequence ID" value="KAI4312775.1"/>
    <property type="molecule type" value="Genomic_DNA"/>
</dbReference>
<organism evidence="1 2">
    <name type="scientific">Melastoma candidum</name>
    <dbReference type="NCBI Taxonomy" id="119954"/>
    <lineage>
        <taxon>Eukaryota</taxon>
        <taxon>Viridiplantae</taxon>
        <taxon>Streptophyta</taxon>
        <taxon>Embryophyta</taxon>
        <taxon>Tracheophyta</taxon>
        <taxon>Spermatophyta</taxon>
        <taxon>Magnoliopsida</taxon>
        <taxon>eudicotyledons</taxon>
        <taxon>Gunneridae</taxon>
        <taxon>Pentapetalae</taxon>
        <taxon>rosids</taxon>
        <taxon>malvids</taxon>
        <taxon>Myrtales</taxon>
        <taxon>Melastomataceae</taxon>
        <taxon>Melastomatoideae</taxon>
        <taxon>Melastomateae</taxon>
        <taxon>Melastoma</taxon>
    </lineage>
</organism>
<proteinExistence type="predicted"/>